<dbReference type="Gene3D" id="2.60.120.10">
    <property type="entry name" value="Jelly Rolls"/>
    <property type="match status" value="1"/>
</dbReference>
<dbReference type="Proteomes" id="UP000427769">
    <property type="component" value="Chromosome"/>
</dbReference>
<dbReference type="Gene3D" id="3.40.50.620">
    <property type="entry name" value="HUPs"/>
    <property type="match status" value="1"/>
</dbReference>
<dbReference type="PANTHER" id="PTHR43153:SF1">
    <property type="entry name" value="ELECTRON TRANSFER FLAVOPROTEIN SUBUNIT ALPHA, MITOCHONDRIAL"/>
    <property type="match status" value="1"/>
</dbReference>
<dbReference type="InterPro" id="IPR014729">
    <property type="entry name" value="Rossmann-like_a/b/a_fold"/>
</dbReference>
<dbReference type="Pfam" id="PF01012">
    <property type="entry name" value="ETF"/>
    <property type="match status" value="1"/>
</dbReference>
<dbReference type="KEGG" id="dwd:DSCW_15640"/>
<dbReference type="EMBL" id="AP021875">
    <property type="protein sequence ID" value="BBO74147.1"/>
    <property type="molecule type" value="Genomic_DNA"/>
</dbReference>
<dbReference type="InterPro" id="IPR013096">
    <property type="entry name" value="Cupin_2"/>
</dbReference>
<dbReference type="AlphaFoldDB" id="A0A5K7ZD23"/>
<sequence length="555" mass="59998">MNHTNFSTDNREITLDAASSGQIWVFGDLRSRQLLDTSLKVLAKASALAEKTGDRVVLFILTPGKKSLMTVSGDDACTVEGSVEEKAFAWGANAVYYFENKCFATPSPHLFADALNPILKQHRPRLVAFPLTDFGRELAARTAAAARAGLIADCVELLPGKNGSVVGLCPAWGGEIMSEITFAPGYEMGFATIQPHGAGIKNETACKGEVVHEAVEDLPGKKAIRLLSSQWSPPAGADLENADTVVVGGAGLASMENFGLVRQLAAALSGQVGATRPPVLNHWAAEDRLIGQTGKTVRPKLLISVGTSGAVQYTAGITEAETIVAINRDPAAPIFHLADIGVAADAPTFLPLLISRVRQAVMRRLADDICTDEAESSRKSGFGAKLKVLREARGWSQEQLAEATGQTPDFIAGVEDGEFSPPVAFILRLANAYGVDPGTFLRDEEKTQILDQRTRAYVKRTRNYSYQTLTSGAENDHLRAFMVTIEPHHDHKPVAYKHEGEEFIFVMEGDLEFTLGSKVHNLKPGESIHFHSNIPHKLKSLSAEMTRCLVILYTL</sequence>
<dbReference type="Gene3D" id="3.40.50.1220">
    <property type="entry name" value="TPP-binding domain"/>
    <property type="match status" value="1"/>
</dbReference>
<accession>A0A5K7ZD23</accession>
<dbReference type="GO" id="GO:0033539">
    <property type="term" value="P:fatty acid beta-oxidation using acyl-CoA dehydrogenase"/>
    <property type="evidence" value="ECO:0007669"/>
    <property type="project" value="TreeGrafter"/>
</dbReference>
<comment type="similarity">
    <text evidence="1">Belongs to the ETF alpha-subunit/FixB family.</text>
</comment>
<evidence type="ECO:0000259" key="3">
    <source>
        <dbReference type="PROSITE" id="PS50943"/>
    </source>
</evidence>
<dbReference type="SUPFAM" id="SSF52467">
    <property type="entry name" value="DHS-like NAD/FAD-binding domain"/>
    <property type="match status" value="1"/>
</dbReference>
<organism evidence="4 5">
    <name type="scientific">Desulfosarcina widdelii</name>
    <dbReference type="NCBI Taxonomy" id="947919"/>
    <lineage>
        <taxon>Bacteria</taxon>
        <taxon>Pseudomonadati</taxon>
        <taxon>Thermodesulfobacteriota</taxon>
        <taxon>Desulfobacteria</taxon>
        <taxon>Desulfobacterales</taxon>
        <taxon>Desulfosarcinaceae</taxon>
        <taxon>Desulfosarcina</taxon>
    </lineage>
</organism>
<keyword evidence="2" id="KW-0813">Transport</keyword>
<feature type="domain" description="HTH cro/C1-type" evidence="3">
    <location>
        <begin position="386"/>
        <end position="440"/>
    </location>
</feature>
<dbReference type="RefSeq" id="WP_231715697.1">
    <property type="nucleotide sequence ID" value="NZ_AP021875.1"/>
</dbReference>
<dbReference type="PROSITE" id="PS50943">
    <property type="entry name" value="HTH_CROC1"/>
    <property type="match status" value="1"/>
</dbReference>
<proteinExistence type="inferred from homology"/>
<keyword evidence="2" id="KW-0249">Electron transport</keyword>
<evidence type="ECO:0000256" key="2">
    <source>
        <dbReference type="ARBA" id="ARBA00022982"/>
    </source>
</evidence>
<dbReference type="Pfam" id="PF13560">
    <property type="entry name" value="HTH_31"/>
    <property type="match status" value="1"/>
</dbReference>
<dbReference type="CDD" id="cd02209">
    <property type="entry name" value="cupin_XRE_C"/>
    <property type="match status" value="1"/>
</dbReference>
<dbReference type="Gene3D" id="1.10.260.40">
    <property type="entry name" value="lambda repressor-like DNA-binding domains"/>
    <property type="match status" value="1"/>
</dbReference>
<dbReference type="SUPFAM" id="SSF52402">
    <property type="entry name" value="Adenine nucleotide alpha hydrolases-like"/>
    <property type="match status" value="1"/>
</dbReference>
<reference evidence="4 5" key="1">
    <citation type="submission" date="2019-11" db="EMBL/GenBank/DDBJ databases">
        <title>Comparative genomics of hydrocarbon-degrading Desulfosarcina strains.</title>
        <authorList>
            <person name="Watanabe M."/>
            <person name="Kojima H."/>
            <person name="Fukui M."/>
        </authorList>
    </citation>
    <scope>NUCLEOTIDE SEQUENCE [LARGE SCALE GENOMIC DNA]</scope>
    <source>
        <strain evidence="4 5">PP31</strain>
    </source>
</reference>
<dbReference type="InterPro" id="IPR001387">
    <property type="entry name" value="Cro/C1-type_HTH"/>
</dbReference>
<dbReference type="GO" id="GO:0003677">
    <property type="term" value="F:DNA binding"/>
    <property type="evidence" value="ECO:0007669"/>
    <property type="project" value="InterPro"/>
</dbReference>
<gene>
    <name evidence="4" type="ORF">DSCW_15640</name>
</gene>
<dbReference type="SMART" id="SM00893">
    <property type="entry name" value="ETF"/>
    <property type="match status" value="1"/>
</dbReference>
<evidence type="ECO:0000256" key="1">
    <source>
        <dbReference type="ARBA" id="ARBA00005817"/>
    </source>
</evidence>
<dbReference type="GO" id="GO:0050660">
    <property type="term" value="F:flavin adenine dinucleotide binding"/>
    <property type="evidence" value="ECO:0007669"/>
    <property type="project" value="InterPro"/>
</dbReference>
<dbReference type="InterPro" id="IPR011051">
    <property type="entry name" value="RmlC_Cupin_sf"/>
</dbReference>
<evidence type="ECO:0000313" key="5">
    <source>
        <dbReference type="Proteomes" id="UP000427769"/>
    </source>
</evidence>
<dbReference type="Pfam" id="PF07883">
    <property type="entry name" value="Cupin_2"/>
    <property type="match status" value="1"/>
</dbReference>
<dbReference type="InterPro" id="IPR014710">
    <property type="entry name" value="RmlC-like_jellyroll"/>
</dbReference>
<protein>
    <recommendedName>
        <fullName evidence="3">HTH cro/C1-type domain-containing protein</fullName>
    </recommendedName>
</protein>
<dbReference type="SUPFAM" id="SSF47413">
    <property type="entry name" value="lambda repressor-like DNA-binding domains"/>
    <property type="match status" value="1"/>
</dbReference>
<dbReference type="InterPro" id="IPR001308">
    <property type="entry name" value="ETF_a/FixB"/>
</dbReference>
<dbReference type="GO" id="GO:0009055">
    <property type="term" value="F:electron transfer activity"/>
    <property type="evidence" value="ECO:0007669"/>
    <property type="project" value="InterPro"/>
</dbReference>
<dbReference type="Pfam" id="PF00766">
    <property type="entry name" value="ETF_alpha"/>
    <property type="match status" value="1"/>
</dbReference>
<dbReference type="PANTHER" id="PTHR43153">
    <property type="entry name" value="ELECTRON TRANSFER FLAVOPROTEIN ALPHA"/>
    <property type="match status" value="1"/>
</dbReference>
<dbReference type="CDD" id="cd00093">
    <property type="entry name" value="HTH_XRE"/>
    <property type="match status" value="1"/>
</dbReference>
<dbReference type="InterPro" id="IPR010982">
    <property type="entry name" value="Lambda_DNA-bd_dom_sf"/>
</dbReference>
<dbReference type="InterPro" id="IPR029035">
    <property type="entry name" value="DHS-like_NAD/FAD-binding_dom"/>
</dbReference>
<dbReference type="InterPro" id="IPR014730">
    <property type="entry name" value="ETF_a/b_N"/>
</dbReference>
<dbReference type="SUPFAM" id="SSF51182">
    <property type="entry name" value="RmlC-like cupins"/>
    <property type="match status" value="1"/>
</dbReference>
<keyword evidence="5" id="KW-1185">Reference proteome</keyword>
<dbReference type="SMART" id="SM00530">
    <property type="entry name" value="HTH_XRE"/>
    <property type="match status" value="1"/>
</dbReference>
<name>A0A5K7ZD23_9BACT</name>
<evidence type="ECO:0000313" key="4">
    <source>
        <dbReference type="EMBL" id="BBO74147.1"/>
    </source>
</evidence>
<dbReference type="InterPro" id="IPR014731">
    <property type="entry name" value="ETF_asu_C"/>
</dbReference>